<dbReference type="HOGENOM" id="CLU_1093701_0_0_6"/>
<dbReference type="InterPro" id="IPR009057">
    <property type="entry name" value="Homeodomain-like_sf"/>
</dbReference>
<protein>
    <submittedName>
        <fullName evidence="4">Transcriptional regulator, TetR family</fullName>
    </submittedName>
</protein>
<dbReference type="InterPro" id="IPR001647">
    <property type="entry name" value="HTH_TetR"/>
</dbReference>
<dbReference type="Proteomes" id="UP000006683">
    <property type="component" value="Chromosome"/>
</dbReference>
<organism evidence="4 5">
    <name type="scientific">Ferrimonas balearica (strain DSM 9799 / CCM 4581 / KCTC 23876 / PAT)</name>
    <dbReference type="NCBI Taxonomy" id="550540"/>
    <lineage>
        <taxon>Bacteria</taxon>
        <taxon>Pseudomonadati</taxon>
        <taxon>Pseudomonadota</taxon>
        <taxon>Gammaproteobacteria</taxon>
        <taxon>Alteromonadales</taxon>
        <taxon>Ferrimonadaceae</taxon>
        <taxon>Ferrimonas</taxon>
    </lineage>
</organism>
<accession>E1SPW0</accession>
<evidence type="ECO:0000259" key="3">
    <source>
        <dbReference type="PROSITE" id="PS50977"/>
    </source>
</evidence>
<evidence type="ECO:0000256" key="2">
    <source>
        <dbReference type="PROSITE-ProRule" id="PRU00335"/>
    </source>
</evidence>
<gene>
    <name evidence="4" type="ordered locus">Fbal_1551</name>
</gene>
<keyword evidence="1 2" id="KW-0238">DNA-binding</keyword>
<reference evidence="4 5" key="1">
    <citation type="journal article" date="2010" name="Stand. Genomic Sci.">
        <title>Complete genome sequence of Ferrimonas balearica type strain (PAT).</title>
        <authorList>
            <person name="Nolan M."/>
            <person name="Sikorski J."/>
            <person name="Davenport K."/>
            <person name="Lucas S."/>
            <person name="Glavina Del Rio T."/>
            <person name="Tice H."/>
            <person name="Cheng J."/>
            <person name="Goodwin L."/>
            <person name="Pitluck S."/>
            <person name="Liolios K."/>
            <person name="Ivanova N."/>
            <person name="Mavromatis K."/>
            <person name="Ovchinnikova G."/>
            <person name="Pati A."/>
            <person name="Chen A."/>
            <person name="Palaniappan K."/>
            <person name="Land M."/>
            <person name="Hauser L."/>
            <person name="Chang Y."/>
            <person name="Jeffries C."/>
            <person name="Tapia R."/>
            <person name="Brettin T."/>
            <person name="Detter J."/>
            <person name="Han C."/>
            <person name="Yasawong M."/>
            <person name="Rohde M."/>
            <person name="Tindall B."/>
            <person name="Goker M."/>
            <person name="Woyke T."/>
            <person name="Bristow J."/>
            <person name="Eisen J."/>
            <person name="Markowitz V."/>
            <person name="Hugenholtz P."/>
            <person name="Kyrpides N."/>
            <person name="Klenk H."/>
            <person name="Lapidus A."/>
        </authorList>
    </citation>
    <scope>NUCLEOTIDE SEQUENCE [LARGE SCALE GENOMIC DNA]</scope>
    <source>
        <strain evidence="5">DSM 9799 / CCM 4581 / KCTC 23876 / PAT</strain>
    </source>
</reference>
<keyword evidence="5" id="KW-1185">Reference proteome</keyword>
<evidence type="ECO:0000313" key="4">
    <source>
        <dbReference type="EMBL" id="ADN75755.1"/>
    </source>
</evidence>
<dbReference type="RefSeq" id="WP_013345061.1">
    <property type="nucleotide sequence ID" value="NC_014541.1"/>
</dbReference>
<dbReference type="Gene3D" id="1.10.357.10">
    <property type="entry name" value="Tetracycline Repressor, domain 2"/>
    <property type="match status" value="1"/>
</dbReference>
<proteinExistence type="predicted"/>
<dbReference type="eggNOG" id="COG1309">
    <property type="taxonomic scope" value="Bacteria"/>
</dbReference>
<dbReference type="STRING" id="550540.Fbal_1551"/>
<dbReference type="KEGG" id="fbl:Fbal_1551"/>
<dbReference type="PRINTS" id="PR00455">
    <property type="entry name" value="HTHTETR"/>
</dbReference>
<dbReference type="PROSITE" id="PS50977">
    <property type="entry name" value="HTH_TETR_2"/>
    <property type="match status" value="1"/>
</dbReference>
<evidence type="ECO:0000256" key="1">
    <source>
        <dbReference type="ARBA" id="ARBA00023125"/>
    </source>
</evidence>
<feature type="domain" description="HTH tetR-type" evidence="3">
    <location>
        <begin position="10"/>
        <end position="70"/>
    </location>
</feature>
<dbReference type="GO" id="GO:0003677">
    <property type="term" value="F:DNA binding"/>
    <property type="evidence" value="ECO:0007669"/>
    <property type="project" value="UniProtKB-UniRule"/>
</dbReference>
<dbReference type="AlphaFoldDB" id="E1SPW0"/>
<evidence type="ECO:0000313" key="5">
    <source>
        <dbReference type="Proteomes" id="UP000006683"/>
    </source>
</evidence>
<dbReference type="Pfam" id="PF00440">
    <property type="entry name" value="TetR_N"/>
    <property type="match status" value="1"/>
</dbReference>
<dbReference type="OrthoDB" id="5918833at2"/>
<dbReference type="SUPFAM" id="SSF46689">
    <property type="entry name" value="Homeodomain-like"/>
    <property type="match status" value="1"/>
</dbReference>
<name>E1SPW0_FERBD</name>
<feature type="DNA-binding region" description="H-T-H motif" evidence="2">
    <location>
        <begin position="33"/>
        <end position="52"/>
    </location>
</feature>
<dbReference type="GeneID" id="67181766"/>
<dbReference type="EMBL" id="CP002209">
    <property type="protein sequence ID" value="ADN75755.1"/>
    <property type="molecule type" value="Genomic_DNA"/>
</dbReference>
<sequence length="258" mass="29726">MPCPKSNMDIVHCDELLNVAEALVEEHGVVSFRFAQIAKDAQCSNHTLYKYFRSREDVLVCLFLRNCTSNYLPLFLKQNPDLTPWQRAALAAVFSNVAVQRNATFDTLRVVSINSLFWQPASDEKGQLLRQRVNLFWDRVRFHVQQAADEGALLADSDQVLELTQSLYFFMAGILSSYESQLMSERYLTERDPTFYRHLAKVLGQQQWNIPLDVQSLEELGDRVNHFFDENYLENKSCRHCRELNGLSDIPALNAALN</sequence>